<dbReference type="AlphaFoldDB" id="A0A1R0GUD9"/>
<proteinExistence type="predicted"/>
<dbReference type="Proteomes" id="UP000187455">
    <property type="component" value="Unassembled WGS sequence"/>
</dbReference>
<feature type="region of interest" description="Disordered" evidence="1">
    <location>
        <begin position="113"/>
        <end position="208"/>
    </location>
</feature>
<organism evidence="2 3">
    <name type="scientific">Smittium mucronatum</name>
    <dbReference type="NCBI Taxonomy" id="133383"/>
    <lineage>
        <taxon>Eukaryota</taxon>
        <taxon>Fungi</taxon>
        <taxon>Fungi incertae sedis</taxon>
        <taxon>Zoopagomycota</taxon>
        <taxon>Kickxellomycotina</taxon>
        <taxon>Harpellomycetes</taxon>
        <taxon>Harpellales</taxon>
        <taxon>Legeriomycetaceae</taxon>
        <taxon>Smittium</taxon>
    </lineage>
</organism>
<sequence length="407" mass="45024">SSSSSPTQAPSSSPGIPTQSPTISSLPPYSSSNPSMTSSTLPTQRPYGCDRASIRKIFKIIRIRDLNDLAKLERAYYMTMIKGLRIGHNRWIKSRLRAYARFRKHLIKCGLIGGKPNTTRSRNTQTPSSTYPPSSPTPTPISSSPTTSSLSSSQTIYSTSSSSTLNPSLLSSSTSFSSPSSTYSSTCSSTSRSSTCNSNPSRSFDKSRSKCCANSKFYSRTRSIPTFTRCLSSSFTQTSSITSSNNNCRATNTTSSQMTTTSTKTNCSNNSSSSISPNGPNSGCKIVKLCSLLKKIGVRHIGGLELLERMYQMHKRDKKVGADLCKKVTLKMKSYISYRHLLFYFGNFKFNGRRFQKMRSIARICDFSENTKGPYFQDEANENRHKKHKKNCGCNNDESEENNSENE</sequence>
<protein>
    <submittedName>
        <fullName evidence="2">Uncharacterized protein</fullName>
    </submittedName>
</protein>
<keyword evidence="3" id="KW-1185">Reference proteome</keyword>
<feature type="region of interest" description="Disordered" evidence="1">
    <location>
        <begin position="1"/>
        <end position="47"/>
    </location>
</feature>
<dbReference type="STRING" id="133383.A0A1R0GUD9"/>
<evidence type="ECO:0000256" key="1">
    <source>
        <dbReference type="SAM" id="MobiDB-lite"/>
    </source>
</evidence>
<feature type="region of interest" description="Disordered" evidence="1">
    <location>
        <begin position="376"/>
        <end position="407"/>
    </location>
</feature>
<feature type="compositionally biased region" description="Acidic residues" evidence="1">
    <location>
        <begin position="397"/>
        <end position="407"/>
    </location>
</feature>
<feature type="compositionally biased region" description="Low complexity" evidence="1">
    <location>
        <begin position="1"/>
        <end position="43"/>
    </location>
</feature>
<accession>A0A1R0GUD9</accession>
<name>A0A1R0GUD9_9FUNG</name>
<gene>
    <name evidence="2" type="ORF">AYI68_g5387</name>
</gene>
<comment type="caution">
    <text evidence="2">The sequence shown here is derived from an EMBL/GenBank/DDBJ whole genome shotgun (WGS) entry which is preliminary data.</text>
</comment>
<evidence type="ECO:0000313" key="2">
    <source>
        <dbReference type="EMBL" id="OLY80516.1"/>
    </source>
</evidence>
<dbReference type="OrthoDB" id="10666781at2759"/>
<feature type="non-terminal residue" evidence="2">
    <location>
        <position position="1"/>
    </location>
</feature>
<feature type="compositionally biased region" description="Low complexity" evidence="1">
    <location>
        <begin position="140"/>
        <end position="202"/>
    </location>
</feature>
<dbReference type="EMBL" id="LSSL01003409">
    <property type="protein sequence ID" value="OLY80516.1"/>
    <property type="molecule type" value="Genomic_DNA"/>
</dbReference>
<feature type="region of interest" description="Disordered" evidence="1">
    <location>
        <begin position="246"/>
        <end position="278"/>
    </location>
</feature>
<evidence type="ECO:0000313" key="3">
    <source>
        <dbReference type="Proteomes" id="UP000187455"/>
    </source>
</evidence>
<reference evidence="2 3" key="1">
    <citation type="journal article" date="2016" name="Mol. Biol. Evol.">
        <title>Genome-Wide Survey of Gut Fungi (Harpellales) Reveals the First Horizontally Transferred Ubiquitin Gene from a Mosquito Host.</title>
        <authorList>
            <person name="Wang Y."/>
            <person name="White M.M."/>
            <person name="Kvist S."/>
            <person name="Moncalvo J.M."/>
        </authorList>
    </citation>
    <scope>NUCLEOTIDE SEQUENCE [LARGE SCALE GENOMIC DNA]</scope>
    <source>
        <strain evidence="2 3">ALG-7-W6</strain>
    </source>
</reference>